<dbReference type="RefSeq" id="WP_342853770.1">
    <property type="nucleotide sequence ID" value="NZ_JBBMRA010000002.1"/>
</dbReference>
<organism evidence="1 2">
    <name type="scientific">Neptuniibacter pectenicola</name>
    <dbReference type="NCBI Taxonomy" id="1806669"/>
    <lineage>
        <taxon>Bacteria</taxon>
        <taxon>Pseudomonadati</taxon>
        <taxon>Pseudomonadota</taxon>
        <taxon>Gammaproteobacteria</taxon>
        <taxon>Oceanospirillales</taxon>
        <taxon>Oceanospirillaceae</taxon>
        <taxon>Neptuniibacter</taxon>
    </lineage>
</organism>
<dbReference type="EMBL" id="JBBMRA010000002">
    <property type="protein sequence ID" value="MEM5535502.1"/>
    <property type="molecule type" value="Genomic_DNA"/>
</dbReference>
<evidence type="ECO:0000313" key="1">
    <source>
        <dbReference type="EMBL" id="MEM5535502.1"/>
    </source>
</evidence>
<name>A0ABU9TP63_9GAMM</name>
<reference evidence="1 2" key="1">
    <citation type="submission" date="2024-03" db="EMBL/GenBank/DDBJ databases">
        <title>Community enrichment and isolation of bacterial strains for fucoidan degradation.</title>
        <authorList>
            <person name="Sichert A."/>
        </authorList>
    </citation>
    <scope>NUCLEOTIDE SEQUENCE [LARGE SCALE GENOMIC DNA]</scope>
    <source>
        <strain evidence="1 2">AS76</strain>
    </source>
</reference>
<dbReference type="Proteomes" id="UP001449225">
    <property type="component" value="Unassembled WGS sequence"/>
</dbReference>
<keyword evidence="2" id="KW-1185">Reference proteome</keyword>
<proteinExistence type="predicted"/>
<protein>
    <submittedName>
        <fullName evidence="1">Uncharacterized protein</fullName>
    </submittedName>
</protein>
<comment type="caution">
    <text evidence="1">The sequence shown here is derived from an EMBL/GenBank/DDBJ whole genome shotgun (WGS) entry which is preliminary data.</text>
</comment>
<gene>
    <name evidence="1" type="ORF">WNY58_03750</name>
</gene>
<sequence length="128" mass="14458">MSIFVTSLGATDNEICAPICQSILDQMNPKGFRFRGIPAVESQIVLDKNQVGFTLISCHLRTTPVIFSFDEVNHFLDMYKQKRKITKRLHSKIKEKLDELDQLATAECIHSPSCAHCVISSVSRELFS</sequence>
<evidence type="ECO:0000313" key="2">
    <source>
        <dbReference type="Proteomes" id="UP001449225"/>
    </source>
</evidence>
<accession>A0ABU9TP63</accession>